<dbReference type="PANTHER" id="PTHR43717">
    <property type="entry name" value="ANAEROBIC NITRIC OXIDE REDUCTASE FLAVORUBREDOXIN"/>
    <property type="match status" value="1"/>
</dbReference>
<dbReference type="InterPro" id="IPR008254">
    <property type="entry name" value="Flavodoxin/NO_synth"/>
</dbReference>
<dbReference type="PANTHER" id="PTHR43717:SF1">
    <property type="entry name" value="ANAEROBIC NITRIC OXIDE REDUCTASE FLAVORUBREDOXIN"/>
    <property type="match status" value="1"/>
</dbReference>
<dbReference type="SUPFAM" id="SSF52218">
    <property type="entry name" value="Flavoproteins"/>
    <property type="match status" value="1"/>
</dbReference>
<sequence length="404" mass="46177">MANYEIMKDVFFVGYVDWEVKNFHGYTTHRGTSYNSYMAIGEKKVLIDTVKRPFFERFLEKIKSVCNPEEIDFLIINHVEPDHSGSFPLILEHLNPNVEIIASKIGVENLKLHYHSEVKEEIFNKIRAVKEGDTIDIGNGKVITFVPVPMIHWPDSMVSFMTNENGDNVLFSNDAFGQHIAVSQIWDEENDLGFIMEEAEKYYANILLYLSNLIAKALQKLGSLPIDVICPSHGVCWKKYIPDIMKKYQQWSTGELDENSVLIIYDTMWGSTEKIAIALYNEIARRGIPVKRFRLFNSDFSDVITEAMKAKAILVGSPTLNKTVYPTVAEYLAYQRGLKPINKIGLAFGSFGWSGGAVDEIIKELENTKIKLIAEKIEIKFVPKKEDLDFKEIVDKLVKKMNEI</sequence>
<dbReference type="Gene3D" id="3.60.15.10">
    <property type="entry name" value="Ribonuclease Z/Hydroxyacylglutathione hydrolase-like"/>
    <property type="match status" value="1"/>
</dbReference>
<dbReference type="CDD" id="cd07709">
    <property type="entry name" value="flavodiiron_proteins_MBL-fold"/>
    <property type="match status" value="1"/>
</dbReference>
<comment type="caution">
    <text evidence="2">The sequence shown here is derived from an EMBL/GenBank/DDBJ whole genome shotgun (WGS) entry which is preliminary data.</text>
</comment>
<dbReference type="InterPro" id="IPR001226">
    <property type="entry name" value="Flavodoxin_CS"/>
</dbReference>
<proteinExistence type="predicted"/>
<gene>
    <name evidence="2" type="ORF">LCGC14_1735200</name>
</gene>
<dbReference type="InterPro" id="IPR036866">
    <property type="entry name" value="RibonucZ/Hydroxyglut_hydro"/>
</dbReference>
<dbReference type="Pfam" id="PF00258">
    <property type="entry name" value="Flavodoxin_1"/>
    <property type="match status" value="1"/>
</dbReference>
<dbReference type="Pfam" id="PF19583">
    <property type="entry name" value="ODP"/>
    <property type="match status" value="1"/>
</dbReference>
<dbReference type="SUPFAM" id="SSF56281">
    <property type="entry name" value="Metallo-hydrolase/oxidoreductase"/>
    <property type="match status" value="1"/>
</dbReference>
<dbReference type="EMBL" id="LAZR01015802">
    <property type="protein sequence ID" value="KKM07310.1"/>
    <property type="molecule type" value="Genomic_DNA"/>
</dbReference>
<dbReference type="PROSITE" id="PS50902">
    <property type="entry name" value="FLAVODOXIN_LIKE"/>
    <property type="match status" value="1"/>
</dbReference>
<dbReference type="InterPro" id="IPR045761">
    <property type="entry name" value="ODP_dom"/>
</dbReference>
<reference evidence="2" key="1">
    <citation type="journal article" date="2015" name="Nature">
        <title>Complex archaea that bridge the gap between prokaryotes and eukaryotes.</title>
        <authorList>
            <person name="Spang A."/>
            <person name="Saw J.H."/>
            <person name="Jorgensen S.L."/>
            <person name="Zaremba-Niedzwiedzka K."/>
            <person name="Martijn J."/>
            <person name="Lind A.E."/>
            <person name="van Eijk R."/>
            <person name="Schleper C."/>
            <person name="Guy L."/>
            <person name="Ettema T.J."/>
        </authorList>
    </citation>
    <scope>NUCLEOTIDE SEQUENCE</scope>
</reference>
<dbReference type="PROSITE" id="PS00201">
    <property type="entry name" value="FLAVODOXIN"/>
    <property type="match status" value="1"/>
</dbReference>
<accession>A0A0F9H8C9</accession>
<dbReference type="AlphaFoldDB" id="A0A0F9H8C9"/>
<dbReference type="GO" id="GO:0046872">
    <property type="term" value="F:metal ion binding"/>
    <property type="evidence" value="ECO:0007669"/>
    <property type="project" value="InterPro"/>
</dbReference>
<feature type="domain" description="Flavodoxin-like" evidence="1">
    <location>
        <begin position="261"/>
        <end position="398"/>
    </location>
</feature>
<name>A0A0F9H8C9_9ZZZZ</name>
<evidence type="ECO:0000259" key="1">
    <source>
        <dbReference type="PROSITE" id="PS50902"/>
    </source>
</evidence>
<dbReference type="SMART" id="SM00849">
    <property type="entry name" value="Lactamase_B"/>
    <property type="match status" value="1"/>
</dbReference>
<dbReference type="InterPro" id="IPR001279">
    <property type="entry name" value="Metallo-B-lactamas"/>
</dbReference>
<dbReference type="PIRSF" id="PIRSF005243">
    <property type="entry name" value="ROO"/>
    <property type="match status" value="1"/>
</dbReference>
<evidence type="ECO:0000313" key="2">
    <source>
        <dbReference type="EMBL" id="KKM07310.1"/>
    </source>
</evidence>
<dbReference type="GO" id="GO:0016491">
    <property type="term" value="F:oxidoreductase activity"/>
    <property type="evidence" value="ECO:0007669"/>
    <property type="project" value="InterPro"/>
</dbReference>
<dbReference type="InterPro" id="IPR029039">
    <property type="entry name" value="Flavoprotein-like_sf"/>
</dbReference>
<dbReference type="Gene3D" id="3.40.50.360">
    <property type="match status" value="1"/>
</dbReference>
<dbReference type="InterPro" id="IPR016440">
    <property type="entry name" value="Rubredoxin-O_OxRdtase"/>
</dbReference>
<dbReference type="GO" id="GO:0009055">
    <property type="term" value="F:electron transfer activity"/>
    <property type="evidence" value="ECO:0007669"/>
    <property type="project" value="InterPro"/>
</dbReference>
<organism evidence="2">
    <name type="scientific">marine sediment metagenome</name>
    <dbReference type="NCBI Taxonomy" id="412755"/>
    <lineage>
        <taxon>unclassified sequences</taxon>
        <taxon>metagenomes</taxon>
        <taxon>ecological metagenomes</taxon>
    </lineage>
</organism>
<protein>
    <recommendedName>
        <fullName evidence="1">Flavodoxin-like domain-containing protein</fullName>
    </recommendedName>
</protein>
<dbReference type="GO" id="GO:0010181">
    <property type="term" value="F:FMN binding"/>
    <property type="evidence" value="ECO:0007669"/>
    <property type="project" value="InterPro"/>
</dbReference>